<evidence type="ECO:0000256" key="1">
    <source>
        <dbReference type="SAM" id="MobiDB-lite"/>
    </source>
</evidence>
<dbReference type="OrthoDB" id="5538558at2759"/>
<name>A0A7C8MYD9_9PEZI</name>
<dbReference type="AlphaFoldDB" id="A0A7C8MYD9"/>
<evidence type="ECO:0008006" key="4">
    <source>
        <dbReference type="Google" id="ProtNLM"/>
    </source>
</evidence>
<feature type="region of interest" description="Disordered" evidence="1">
    <location>
        <begin position="158"/>
        <end position="178"/>
    </location>
</feature>
<evidence type="ECO:0000313" key="2">
    <source>
        <dbReference type="EMBL" id="KAF2968614.1"/>
    </source>
</evidence>
<dbReference type="SUPFAM" id="SSF54637">
    <property type="entry name" value="Thioesterase/thiol ester dehydrase-isomerase"/>
    <property type="match status" value="1"/>
</dbReference>
<feature type="compositionally biased region" description="Low complexity" evidence="1">
    <location>
        <begin position="158"/>
        <end position="168"/>
    </location>
</feature>
<protein>
    <recommendedName>
        <fullName evidence="4">Thioesterase domain-containing protein</fullName>
    </recommendedName>
</protein>
<accession>A0A7C8MYD9</accession>
<gene>
    <name evidence="2" type="ORF">GQX73_g4987</name>
</gene>
<organism evidence="2 3">
    <name type="scientific">Xylaria multiplex</name>
    <dbReference type="NCBI Taxonomy" id="323545"/>
    <lineage>
        <taxon>Eukaryota</taxon>
        <taxon>Fungi</taxon>
        <taxon>Dikarya</taxon>
        <taxon>Ascomycota</taxon>
        <taxon>Pezizomycotina</taxon>
        <taxon>Sordariomycetes</taxon>
        <taxon>Xylariomycetidae</taxon>
        <taxon>Xylariales</taxon>
        <taxon>Xylariaceae</taxon>
        <taxon>Xylaria</taxon>
    </lineage>
</organism>
<proteinExistence type="predicted"/>
<dbReference type="Proteomes" id="UP000481858">
    <property type="component" value="Unassembled WGS sequence"/>
</dbReference>
<dbReference type="InParanoid" id="A0A7C8MYD9"/>
<dbReference type="Pfam" id="PF13279">
    <property type="entry name" value="4HBT_2"/>
    <property type="match status" value="1"/>
</dbReference>
<dbReference type="InterPro" id="IPR050563">
    <property type="entry name" value="4-hydroxybenzoyl-CoA_TE"/>
</dbReference>
<dbReference type="CDD" id="cd00586">
    <property type="entry name" value="4HBT"/>
    <property type="match status" value="1"/>
</dbReference>
<keyword evidence="3" id="KW-1185">Reference proteome</keyword>
<sequence length="424" mass="46773">MTCRLSSGFGADMVRYPMAGYIYASWLIPKRDTRAGAEGRELAVDDVVYCDAIKTPHGPCPGPCQPGLHPGNLTPDARVQASEPQCLHYPSSGRLSRPSANILSLSIESHGPVGGYPKPPTMPSRTHINLATSLCAPRRRPAAPCFCGVRASFATKSEAAAAPSTTPAQEMPNTPPSRWVSDVRARIGKCIMFGCDAAQVQRAAGIVGALARDWRVLSAGSEGFLAGARGALEDQQVVWGEMDSFAVGERLGHVNNATYIRYAESARVNWILHFAVQDPKHREAWKDLMRPKGIGLIMKSIKADYKFPMTAPDTISVYHRLGIHPEATHTSLILDCIILSHRHRRIAARTSEDIAIYDYRAAKKAVLPGFMLDALRDTWRRQEERAGWARERIWGLLEEVEALEKETWDREDAVEDLGAAEKRR</sequence>
<comment type="caution">
    <text evidence="2">The sequence shown here is derived from an EMBL/GenBank/DDBJ whole genome shotgun (WGS) entry which is preliminary data.</text>
</comment>
<dbReference type="EMBL" id="WUBL01000048">
    <property type="protein sequence ID" value="KAF2968614.1"/>
    <property type="molecule type" value="Genomic_DNA"/>
</dbReference>
<dbReference type="GO" id="GO:0047617">
    <property type="term" value="F:fatty acyl-CoA hydrolase activity"/>
    <property type="evidence" value="ECO:0007669"/>
    <property type="project" value="TreeGrafter"/>
</dbReference>
<dbReference type="InterPro" id="IPR029069">
    <property type="entry name" value="HotDog_dom_sf"/>
</dbReference>
<dbReference type="Gene3D" id="3.10.129.10">
    <property type="entry name" value="Hotdog Thioesterase"/>
    <property type="match status" value="1"/>
</dbReference>
<dbReference type="PANTHER" id="PTHR31793">
    <property type="entry name" value="4-HYDROXYBENZOYL-COA THIOESTERASE FAMILY MEMBER"/>
    <property type="match status" value="1"/>
</dbReference>
<evidence type="ECO:0000313" key="3">
    <source>
        <dbReference type="Proteomes" id="UP000481858"/>
    </source>
</evidence>
<reference evidence="2 3" key="1">
    <citation type="submission" date="2019-12" db="EMBL/GenBank/DDBJ databases">
        <title>Draft genome sequence of the ascomycete Xylaria multiplex DSM 110363.</title>
        <authorList>
            <person name="Buettner E."/>
            <person name="Kellner H."/>
        </authorList>
    </citation>
    <scope>NUCLEOTIDE SEQUENCE [LARGE SCALE GENOMIC DNA]</scope>
    <source>
        <strain evidence="2 3">DSM 110363</strain>
    </source>
</reference>
<dbReference type="PANTHER" id="PTHR31793:SF39">
    <property type="entry name" value="THIOESTERASE_THIOL ESTER DEHYDRASE-ISOMERASE"/>
    <property type="match status" value="1"/>
</dbReference>